<protein>
    <submittedName>
        <fullName evidence="1">Uncharacterized protein</fullName>
    </submittedName>
</protein>
<sequence length="128" mass="13583">MDKVVEEAKKIEKIEREQFIANFLGGILFFTPFVGEALGPTLAAVRVALTVIETAGEAALLTYSVVSDSDSAFAAVFSTLTGAALSRGSWGTAASERRSLNDMDSKKLSPIHDGLMEINGIRSGLCTI</sequence>
<keyword evidence="2" id="KW-1185">Reference proteome</keyword>
<proteinExistence type="predicted"/>
<accession>A0AAN7Z594</accession>
<comment type="caution">
    <text evidence="1">The sequence shown here is derived from an EMBL/GenBank/DDBJ whole genome shotgun (WGS) entry which is preliminary data.</text>
</comment>
<evidence type="ECO:0000313" key="1">
    <source>
        <dbReference type="EMBL" id="KAK5630317.1"/>
    </source>
</evidence>
<dbReference type="Proteomes" id="UP001305414">
    <property type="component" value="Unassembled WGS sequence"/>
</dbReference>
<gene>
    <name evidence="1" type="ORF">RRF57_006032</name>
</gene>
<evidence type="ECO:0000313" key="2">
    <source>
        <dbReference type="Proteomes" id="UP001305414"/>
    </source>
</evidence>
<organism evidence="1 2">
    <name type="scientific">Xylaria bambusicola</name>
    <dbReference type="NCBI Taxonomy" id="326684"/>
    <lineage>
        <taxon>Eukaryota</taxon>
        <taxon>Fungi</taxon>
        <taxon>Dikarya</taxon>
        <taxon>Ascomycota</taxon>
        <taxon>Pezizomycotina</taxon>
        <taxon>Sordariomycetes</taxon>
        <taxon>Xylariomycetidae</taxon>
        <taxon>Xylariales</taxon>
        <taxon>Xylariaceae</taxon>
        <taxon>Xylaria</taxon>
    </lineage>
</organism>
<reference evidence="1 2" key="1">
    <citation type="submission" date="2023-10" db="EMBL/GenBank/DDBJ databases">
        <title>Draft genome sequence of Xylaria bambusicola isolate GMP-LS, the root and basal stem rot pathogen of sugarcane in Indonesia.</title>
        <authorList>
            <person name="Selvaraj P."/>
            <person name="Muralishankar V."/>
            <person name="Muruganantham S."/>
            <person name="Sp S."/>
            <person name="Haryani S."/>
            <person name="Lau K.J.X."/>
            <person name="Naqvi N.I."/>
        </authorList>
    </citation>
    <scope>NUCLEOTIDE SEQUENCE [LARGE SCALE GENOMIC DNA]</scope>
    <source>
        <strain evidence="1">GMP-LS</strain>
    </source>
</reference>
<dbReference type="AlphaFoldDB" id="A0AAN7Z594"/>
<dbReference type="EMBL" id="JAWHQM010000015">
    <property type="protein sequence ID" value="KAK5630317.1"/>
    <property type="molecule type" value="Genomic_DNA"/>
</dbReference>
<name>A0AAN7Z594_9PEZI</name>